<sequence>MHMFGGTASLGVFSALIQLIKKKIEFYFFTFSYVGNYNQISSGDVDGFTNNSNAIVFRLSCCISRNVIFTKQARFSSNPQLSLLLFNATLFSICDCHWSNESSQGHRLLCSATRHPCAEQVKDDEELDVADPLPWRLRSAVVVRARHDLLFATFLSMVVFALHSTSLFSATQPYFTIAKPILRSREYSQFESPEEACLMPFEFAHVWMLAVEKNVLYPLVAVSILTECGWALPQAPIFAPLIALRLLRGGFSHPQLIYVPLALSFIATRFDWRIGLPFDIAKGVSATTAFPLILYSLILIYPKWLELYLKLNFVMAYVAPWQISWGSAFHAFAQPFSIPHSALIWIQTVISSLISAPLNPFLGSSFFTTSYVRPIKFWERDYNTRRSDASNTRLASQIDRGPMLDDSNLNAVFYEHLTRYLKPSKKFGGRFTNGTMGNKRPTWRLFHSSKLLSQLSGTHHRSRERVLYFPITGFGISWNILSSERSILLAIFIILNEYTNSSLYCFIIYNIFRNMINSSADQPVGYPIYVSPLTTSFAETHSQMDRIIGPPVTFEGIANVFRRAWSGLRSHFGPSGSSSLGVHGGCIPPIPPSAAPSQAPVVAAPSVTTTPSIKPSSEFDVDRSSNCSATHVENSIVHMTSDGGAKVTLAKRVGNTNDTTPTISNKRASRVGGTGETTPIVNSKSTSETPPNTIVKRVSTEKKTDISDESIEKEDTIIDDLDDGVWVQITDIEQVFRYLNEPLKSTGEPLVVWPNEEIRMVSGIIFALLFIISGRSAWYCPPMDGWSGRIVFTWYPNHPNRKLRSHIGDAIHLVSLFNE</sequence>
<dbReference type="PANTHER" id="PTHR12372:SF7">
    <property type="entry name" value="PROTEIN PECANEX"/>
    <property type="match status" value="1"/>
</dbReference>
<evidence type="ECO:0000256" key="1">
    <source>
        <dbReference type="ARBA" id="ARBA00004141"/>
    </source>
</evidence>
<feature type="region of interest" description="Disordered" evidence="7">
    <location>
        <begin position="655"/>
        <end position="691"/>
    </location>
</feature>
<evidence type="ECO:0000256" key="3">
    <source>
        <dbReference type="ARBA" id="ARBA00022692"/>
    </source>
</evidence>
<dbReference type="Proteomes" id="UP000095283">
    <property type="component" value="Unplaced"/>
</dbReference>
<evidence type="ECO:0000256" key="2">
    <source>
        <dbReference type="ARBA" id="ARBA00010170"/>
    </source>
</evidence>
<name>A0A1I7WWD9_HETBA</name>
<evidence type="ECO:0000313" key="10">
    <source>
        <dbReference type="WBParaSite" id="Hba_09499"/>
    </source>
</evidence>
<feature type="compositionally biased region" description="Polar residues" evidence="7">
    <location>
        <begin position="676"/>
        <end position="691"/>
    </location>
</feature>
<evidence type="ECO:0000259" key="8">
    <source>
        <dbReference type="Pfam" id="PF05041"/>
    </source>
</evidence>
<evidence type="ECO:0000313" key="9">
    <source>
        <dbReference type="Proteomes" id="UP000095283"/>
    </source>
</evidence>
<reference evidence="10" key="1">
    <citation type="submission" date="2016-11" db="UniProtKB">
        <authorList>
            <consortium name="WormBaseParasite"/>
        </authorList>
    </citation>
    <scope>IDENTIFICATION</scope>
</reference>
<evidence type="ECO:0000256" key="6">
    <source>
        <dbReference type="RuleBase" id="RU367089"/>
    </source>
</evidence>
<feature type="compositionally biased region" description="Polar residues" evidence="7">
    <location>
        <begin position="655"/>
        <end position="666"/>
    </location>
</feature>
<organism evidence="9 10">
    <name type="scientific">Heterorhabditis bacteriophora</name>
    <name type="common">Entomopathogenic nematode worm</name>
    <dbReference type="NCBI Taxonomy" id="37862"/>
    <lineage>
        <taxon>Eukaryota</taxon>
        <taxon>Metazoa</taxon>
        <taxon>Ecdysozoa</taxon>
        <taxon>Nematoda</taxon>
        <taxon>Chromadorea</taxon>
        <taxon>Rhabditida</taxon>
        <taxon>Rhabditina</taxon>
        <taxon>Rhabditomorpha</taxon>
        <taxon>Strongyloidea</taxon>
        <taxon>Heterorhabditidae</taxon>
        <taxon>Heterorhabditis</taxon>
    </lineage>
</organism>
<dbReference type="AlphaFoldDB" id="A0A1I7WWD9"/>
<evidence type="ECO:0000256" key="4">
    <source>
        <dbReference type="ARBA" id="ARBA00022989"/>
    </source>
</evidence>
<feature type="domain" description="Pecanex C-terminal" evidence="8">
    <location>
        <begin position="511"/>
        <end position="543"/>
    </location>
</feature>
<dbReference type="Pfam" id="PF05041">
    <property type="entry name" value="Pecanex_C"/>
    <property type="match status" value="1"/>
</dbReference>
<keyword evidence="9" id="KW-1185">Reference proteome</keyword>
<keyword evidence="5" id="KW-0472">Membrane</keyword>
<dbReference type="InterPro" id="IPR039797">
    <property type="entry name" value="Pecanex"/>
</dbReference>
<comment type="subcellular location">
    <subcellularLocation>
        <location evidence="1 6">Membrane</location>
        <topology evidence="1 6">Multi-pass membrane protein</topology>
    </subcellularLocation>
</comment>
<evidence type="ECO:0000256" key="7">
    <source>
        <dbReference type="SAM" id="MobiDB-lite"/>
    </source>
</evidence>
<evidence type="ECO:0000256" key="5">
    <source>
        <dbReference type="ARBA" id="ARBA00023136"/>
    </source>
</evidence>
<dbReference type="GO" id="GO:0007029">
    <property type="term" value="P:endoplasmic reticulum organization"/>
    <property type="evidence" value="ECO:0007669"/>
    <property type="project" value="TreeGrafter"/>
</dbReference>
<comment type="similarity">
    <text evidence="2 6">Belongs to the pecanex family.</text>
</comment>
<feature type="region of interest" description="Disordered" evidence="7">
    <location>
        <begin position="607"/>
        <end position="626"/>
    </location>
</feature>
<dbReference type="GO" id="GO:0016020">
    <property type="term" value="C:membrane"/>
    <property type="evidence" value="ECO:0007669"/>
    <property type="project" value="UniProtKB-SubCell"/>
</dbReference>
<accession>A0A1I7WWD9</accession>
<keyword evidence="3" id="KW-0812">Transmembrane</keyword>
<dbReference type="InterPro" id="IPR007735">
    <property type="entry name" value="Pecanex_C"/>
</dbReference>
<protein>
    <recommendedName>
        <fullName evidence="6">Pecanex-like protein</fullName>
    </recommendedName>
</protein>
<proteinExistence type="inferred from homology"/>
<dbReference type="WBParaSite" id="Hba_09499">
    <property type="protein sequence ID" value="Hba_09499"/>
    <property type="gene ID" value="Hba_09499"/>
</dbReference>
<keyword evidence="4" id="KW-1133">Transmembrane helix</keyword>
<dbReference type="GO" id="GO:0005783">
    <property type="term" value="C:endoplasmic reticulum"/>
    <property type="evidence" value="ECO:0007669"/>
    <property type="project" value="TreeGrafter"/>
</dbReference>
<dbReference type="PANTHER" id="PTHR12372">
    <property type="entry name" value="PECANEX"/>
    <property type="match status" value="1"/>
</dbReference>